<proteinExistence type="predicted"/>
<reference evidence="2 3" key="1">
    <citation type="submission" date="2018-02" db="EMBL/GenBank/DDBJ databases">
        <title>Comparative genomes isolates from brazilian mangrove.</title>
        <authorList>
            <person name="Araujo J.E."/>
            <person name="Taketani R.G."/>
            <person name="Silva M.C.P."/>
            <person name="Loureco M.V."/>
            <person name="Andreote F.D."/>
        </authorList>
    </citation>
    <scope>NUCLEOTIDE SEQUENCE [LARGE SCALE GENOMIC DNA]</scope>
    <source>
        <strain evidence="2 3">Nap-Phe MGV</strain>
    </source>
</reference>
<evidence type="ECO:0000256" key="1">
    <source>
        <dbReference type="SAM" id="SignalP"/>
    </source>
</evidence>
<name>A0A2S8GCP8_9BACT</name>
<comment type="caution">
    <text evidence="2">The sequence shown here is derived from an EMBL/GenBank/DDBJ whole genome shotgun (WGS) entry which is preliminary data.</text>
</comment>
<keyword evidence="1" id="KW-0732">Signal</keyword>
<accession>A0A2S8GCP8</accession>
<sequence length="220" mass="24177">MRLLAVCALSFAVCVVSVGSVVAASPRVLVEVAYVVRTQEKPGEKTFEEEIAAAIENSEFATAGLNPLLDEWLDGQDRSKFEIDCLRIKGPVGETLEIQTQRSIGADPRGEVANEGMTGFPAKLKMDVGMFVEVTAKESEEEEGNFDLAFRFQKRTPEEMLSVTGPKGRSVLGFRTFMVDTSVTIDPKVPSVLGGLTSEKREKDQTQIREAVLIFRVMQL</sequence>
<dbReference type="EMBL" id="PUHZ01000025">
    <property type="protein sequence ID" value="PQO42236.1"/>
    <property type="molecule type" value="Genomic_DNA"/>
</dbReference>
<evidence type="ECO:0000313" key="3">
    <source>
        <dbReference type="Proteomes" id="UP000237819"/>
    </source>
</evidence>
<gene>
    <name evidence="2" type="ORF">C5Y93_28225</name>
</gene>
<feature type="signal peptide" evidence="1">
    <location>
        <begin position="1"/>
        <end position="23"/>
    </location>
</feature>
<dbReference type="AlphaFoldDB" id="A0A2S8GCP8"/>
<evidence type="ECO:0000313" key="2">
    <source>
        <dbReference type="EMBL" id="PQO42236.1"/>
    </source>
</evidence>
<protein>
    <submittedName>
        <fullName evidence="2">Uncharacterized protein</fullName>
    </submittedName>
</protein>
<organism evidence="2 3">
    <name type="scientific">Blastopirellula marina</name>
    <dbReference type="NCBI Taxonomy" id="124"/>
    <lineage>
        <taxon>Bacteria</taxon>
        <taxon>Pseudomonadati</taxon>
        <taxon>Planctomycetota</taxon>
        <taxon>Planctomycetia</taxon>
        <taxon>Pirellulales</taxon>
        <taxon>Pirellulaceae</taxon>
        <taxon>Blastopirellula</taxon>
    </lineage>
</organism>
<feature type="chain" id="PRO_5015441827" evidence="1">
    <location>
        <begin position="24"/>
        <end position="220"/>
    </location>
</feature>
<dbReference type="Proteomes" id="UP000237819">
    <property type="component" value="Unassembled WGS sequence"/>
</dbReference>
<dbReference type="OrthoDB" id="9933340at2"/>
<dbReference type="RefSeq" id="WP_105338817.1">
    <property type="nucleotide sequence ID" value="NZ_PUHZ01000025.1"/>
</dbReference>